<reference evidence="1 2" key="1">
    <citation type="submission" date="2020-08" db="EMBL/GenBank/DDBJ databases">
        <title>A Genomic Blueprint of the Chicken Gut Microbiome.</title>
        <authorList>
            <person name="Gilroy R."/>
            <person name="Ravi A."/>
            <person name="Getino M."/>
            <person name="Pursley I."/>
            <person name="Horton D.L."/>
            <person name="Alikhan N.-F."/>
            <person name="Baker D."/>
            <person name="Gharbi K."/>
            <person name="Hall N."/>
            <person name="Watson M."/>
            <person name="Adriaenssens E.M."/>
            <person name="Foster-Nyarko E."/>
            <person name="Jarju S."/>
            <person name="Secka A."/>
            <person name="Antonio M."/>
            <person name="Oren A."/>
            <person name="Chaudhuri R."/>
            <person name="La Ragione R.M."/>
            <person name="Hildebrand F."/>
            <person name="Pallen M.J."/>
        </authorList>
    </citation>
    <scope>NUCLEOTIDE SEQUENCE [LARGE SCALE GENOMIC DNA]</scope>
    <source>
        <strain evidence="1 2">Sa1YUN3</strain>
    </source>
</reference>
<evidence type="ECO:0000313" key="2">
    <source>
        <dbReference type="Proteomes" id="UP000616346"/>
    </source>
</evidence>
<keyword evidence="2" id="KW-1185">Reference proteome</keyword>
<evidence type="ECO:0000313" key="1">
    <source>
        <dbReference type="EMBL" id="MBD8000926.1"/>
    </source>
</evidence>
<comment type="caution">
    <text evidence="1">The sequence shown here is derived from an EMBL/GenBank/DDBJ whole genome shotgun (WGS) entry which is preliminary data.</text>
</comment>
<sequence>MATYPTLLFLTNRGKNKNSQKPSRRRYCENKRLPLFHYPALHWHQSVLAVASGRVDWHGAVAFSCEVCRGITACGRQHPDVLATVRQTVVLAARRLAASLF</sequence>
<dbReference type="Proteomes" id="UP000616346">
    <property type="component" value="Unassembled WGS sequence"/>
</dbReference>
<dbReference type="RefSeq" id="WP_191709340.1">
    <property type="nucleotide sequence ID" value="NZ_JACSPQ010000001.1"/>
</dbReference>
<name>A0ABR8V8D2_9BACT</name>
<organism evidence="1 2">
    <name type="scientific">Phocaeicola faecium</name>
    <dbReference type="NCBI Taxonomy" id="2762213"/>
    <lineage>
        <taxon>Bacteria</taxon>
        <taxon>Pseudomonadati</taxon>
        <taxon>Bacteroidota</taxon>
        <taxon>Bacteroidia</taxon>
        <taxon>Bacteroidales</taxon>
        <taxon>Bacteroidaceae</taxon>
        <taxon>Phocaeicola</taxon>
    </lineage>
</organism>
<protein>
    <submittedName>
        <fullName evidence="1">Uncharacterized protein</fullName>
    </submittedName>
</protein>
<proteinExistence type="predicted"/>
<gene>
    <name evidence="1" type="ORF">H9626_01610</name>
</gene>
<dbReference type="EMBL" id="JACSPQ010000001">
    <property type="protein sequence ID" value="MBD8000926.1"/>
    <property type="molecule type" value="Genomic_DNA"/>
</dbReference>
<accession>A0ABR8V8D2</accession>